<protein>
    <recommendedName>
        <fullName evidence="4">Ubiquitin-like protease family profile domain-containing protein</fullName>
    </recommendedName>
</protein>
<dbReference type="InterPro" id="IPR003653">
    <property type="entry name" value="Peptidase_C48_C"/>
</dbReference>
<dbReference type="GeneID" id="20652493"/>
<evidence type="ECO:0000256" key="1">
    <source>
        <dbReference type="ARBA" id="ARBA00005234"/>
    </source>
</evidence>
<accession>G5A4N2</accession>
<feature type="domain" description="Ubiquitin-like protease family profile" evidence="4">
    <location>
        <begin position="44"/>
        <end position="84"/>
    </location>
</feature>
<evidence type="ECO:0000259" key="4">
    <source>
        <dbReference type="Pfam" id="PF02902"/>
    </source>
</evidence>
<keyword evidence="3" id="KW-0378">Hydrolase</keyword>
<dbReference type="EMBL" id="JH159159">
    <property type="protein sequence ID" value="EGZ09632.1"/>
    <property type="molecule type" value="Genomic_DNA"/>
</dbReference>
<evidence type="ECO:0000313" key="5">
    <source>
        <dbReference type="EMBL" id="EGZ09632.1"/>
    </source>
</evidence>
<dbReference type="RefSeq" id="XP_009534493.1">
    <property type="nucleotide sequence ID" value="XM_009536198.1"/>
</dbReference>
<dbReference type="SUPFAM" id="SSF54001">
    <property type="entry name" value="Cysteine proteinases"/>
    <property type="match status" value="1"/>
</dbReference>
<dbReference type="InParanoid" id="G5A4N2"/>
<reference evidence="5 6" key="1">
    <citation type="journal article" date="2006" name="Science">
        <title>Phytophthora genome sequences uncover evolutionary origins and mechanisms of pathogenesis.</title>
        <authorList>
            <person name="Tyler B.M."/>
            <person name="Tripathy S."/>
            <person name="Zhang X."/>
            <person name="Dehal P."/>
            <person name="Jiang R.H."/>
            <person name="Aerts A."/>
            <person name="Arredondo F.D."/>
            <person name="Baxter L."/>
            <person name="Bensasson D."/>
            <person name="Beynon J.L."/>
            <person name="Chapman J."/>
            <person name="Damasceno C.M."/>
            <person name="Dorrance A.E."/>
            <person name="Dou D."/>
            <person name="Dickerman A.W."/>
            <person name="Dubchak I.L."/>
            <person name="Garbelotto M."/>
            <person name="Gijzen M."/>
            <person name="Gordon S.G."/>
            <person name="Govers F."/>
            <person name="Grunwald N.J."/>
            <person name="Huang W."/>
            <person name="Ivors K.L."/>
            <person name="Jones R.W."/>
            <person name="Kamoun S."/>
            <person name="Krampis K."/>
            <person name="Lamour K.H."/>
            <person name="Lee M.K."/>
            <person name="McDonald W.H."/>
            <person name="Medina M."/>
            <person name="Meijer H.J."/>
            <person name="Nordberg E.K."/>
            <person name="Maclean D.J."/>
            <person name="Ospina-Giraldo M.D."/>
            <person name="Morris P.F."/>
            <person name="Phuntumart V."/>
            <person name="Putnam N.H."/>
            <person name="Rash S."/>
            <person name="Rose J.K."/>
            <person name="Sakihama Y."/>
            <person name="Salamov A.A."/>
            <person name="Savidor A."/>
            <person name="Scheuring C.F."/>
            <person name="Smith B.M."/>
            <person name="Sobral B.W."/>
            <person name="Terry A."/>
            <person name="Torto-Alalibo T.A."/>
            <person name="Win J."/>
            <person name="Xu Z."/>
            <person name="Zhang H."/>
            <person name="Grigoriev I.V."/>
            <person name="Rokhsar D.S."/>
            <person name="Boore J.L."/>
        </authorList>
    </citation>
    <scope>NUCLEOTIDE SEQUENCE [LARGE SCALE GENOMIC DNA]</scope>
    <source>
        <strain evidence="5 6">P6497</strain>
    </source>
</reference>
<sequence>DHISFAIIENPMSPADTVCYHVNSMRGCHDSEAIFAALKCRADAKSFAYKTSPRQAHLSDCGVYRLHYMHKVAHYISEKKPASIADEMESLTSSSFNVAKASHFRSALLQAL</sequence>
<organism evidence="5 6">
    <name type="scientific">Phytophthora sojae (strain P6497)</name>
    <name type="common">Soybean stem and root rot agent</name>
    <name type="synonym">Phytophthora megasperma f. sp. glycines</name>
    <dbReference type="NCBI Taxonomy" id="1094619"/>
    <lineage>
        <taxon>Eukaryota</taxon>
        <taxon>Sar</taxon>
        <taxon>Stramenopiles</taxon>
        <taxon>Oomycota</taxon>
        <taxon>Peronosporomycetes</taxon>
        <taxon>Peronosporales</taxon>
        <taxon>Peronosporaceae</taxon>
        <taxon>Phytophthora</taxon>
    </lineage>
</organism>
<gene>
    <name evidence="5" type="ORF">PHYSODRAFT_435644</name>
</gene>
<comment type="similarity">
    <text evidence="1">Belongs to the peptidase C48 family.</text>
</comment>
<name>G5A4N2_PHYSP</name>
<dbReference type="Gene3D" id="1.10.418.20">
    <property type="match status" value="1"/>
</dbReference>
<keyword evidence="6" id="KW-1185">Reference proteome</keyword>
<dbReference type="AlphaFoldDB" id="G5A4N2"/>
<evidence type="ECO:0000313" key="6">
    <source>
        <dbReference type="Proteomes" id="UP000002640"/>
    </source>
</evidence>
<dbReference type="GO" id="GO:0008234">
    <property type="term" value="F:cysteine-type peptidase activity"/>
    <property type="evidence" value="ECO:0007669"/>
    <property type="project" value="InterPro"/>
</dbReference>
<dbReference type="InterPro" id="IPR038765">
    <property type="entry name" value="Papain-like_cys_pep_sf"/>
</dbReference>
<dbReference type="KEGG" id="psoj:PHYSODRAFT_435644"/>
<dbReference type="GO" id="GO:0006508">
    <property type="term" value="P:proteolysis"/>
    <property type="evidence" value="ECO:0007669"/>
    <property type="project" value="UniProtKB-KW"/>
</dbReference>
<feature type="non-terminal residue" evidence="5">
    <location>
        <position position="1"/>
    </location>
</feature>
<feature type="non-terminal residue" evidence="5">
    <location>
        <position position="112"/>
    </location>
</feature>
<keyword evidence="2" id="KW-0645">Protease</keyword>
<evidence type="ECO:0000256" key="2">
    <source>
        <dbReference type="ARBA" id="ARBA00022670"/>
    </source>
</evidence>
<proteinExistence type="inferred from homology"/>
<dbReference type="Pfam" id="PF02902">
    <property type="entry name" value="Peptidase_C48"/>
    <property type="match status" value="1"/>
</dbReference>
<dbReference type="Proteomes" id="UP000002640">
    <property type="component" value="Unassembled WGS sequence"/>
</dbReference>
<evidence type="ECO:0000256" key="3">
    <source>
        <dbReference type="ARBA" id="ARBA00022801"/>
    </source>
</evidence>